<gene>
    <name evidence="1" type="ORF">H9632_17475</name>
</gene>
<dbReference type="Proteomes" id="UP000600565">
    <property type="component" value="Unassembled WGS sequence"/>
</dbReference>
<evidence type="ECO:0000313" key="1">
    <source>
        <dbReference type="EMBL" id="MBD8034854.1"/>
    </source>
</evidence>
<protein>
    <submittedName>
        <fullName evidence="1">DNA polymerase III subunit alpha</fullName>
    </submittedName>
</protein>
<dbReference type="RefSeq" id="WP_191705339.1">
    <property type="nucleotide sequence ID" value="NZ_JACSPW010000025.1"/>
</dbReference>
<proteinExistence type="predicted"/>
<accession>A0ABR8XSL9</accession>
<sequence>MSVIVLENKRIFLNRISRYELNSDELYHRNDTDAERFLFIFLINEDELWSEYKFKYLYIETYDGNSYKYYSDRKLENLMKEMDEYFHELGIGSEVEDCSYDFSFHGEPLEEMLDEDEYLELAIESYVRIRDTYKFINEDISSIVNRIDNAYGTI</sequence>
<reference evidence="1 2" key="1">
    <citation type="submission" date="2020-08" db="EMBL/GenBank/DDBJ databases">
        <title>A Genomic Blueprint of the Chicken Gut Microbiome.</title>
        <authorList>
            <person name="Gilroy R."/>
            <person name="Ravi A."/>
            <person name="Getino M."/>
            <person name="Pursley I."/>
            <person name="Horton D.L."/>
            <person name="Alikhan N.-F."/>
            <person name="Baker D."/>
            <person name="Gharbi K."/>
            <person name="Hall N."/>
            <person name="Watson M."/>
            <person name="Adriaenssens E.M."/>
            <person name="Foster-Nyarko E."/>
            <person name="Jarju S."/>
            <person name="Secka A."/>
            <person name="Antonio M."/>
            <person name="Oren A."/>
            <person name="Chaudhuri R."/>
            <person name="La Ragione R.M."/>
            <person name="Hildebrand F."/>
            <person name="Pallen M.J."/>
        </authorList>
    </citation>
    <scope>NUCLEOTIDE SEQUENCE [LARGE SCALE GENOMIC DNA]</scope>
    <source>
        <strain evidence="1 2">Sa1YVA6</strain>
    </source>
</reference>
<keyword evidence="2" id="KW-1185">Reference proteome</keyword>
<name>A0ABR8XSL9_9BACL</name>
<dbReference type="EMBL" id="JACSPW010000025">
    <property type="protein sequence ID" value="MBD8034854.1"/>
    <property type="molecule type" value="Genomic_DNA"/>
</dbReference>
<evidence type="ECO:0000313" key="2">
    <source>
        <dbReference type="Proteomes" id="UP000600565"/>
    </source>
</evidence>
<organism evidence="1 2">
    <name type="scientific">Solibacillus merdavium</name>
    <dbReference type="NCBI Taxonomy" id="2762218"/>
    <lineage>
        <taxon>Bacteria</taxon>
        <taxon>Bacillati</taxon>
        <taxon>Bacillota</taxon>
        <taxon>Bacilli</taxon>
        <taxon>Bacillales</taxon>
        <taxon>Caryophanaceae</taxon>
        <taxon>Solibacillus</taxon>
    </lineage>
</organism>
<comment type="caution">
    <text evidence="1">The sequence shown here is derived from an EMBL/GenBank/DDBJ whole genome shotgun (WGS) entry which is preliminary data.</text>
</comment>